<protein>
    <recommendedName>
        <fullName evidence="3">DUF2283 domain-containing protein</fullName>
    </recommendedName>
</protein>
<dbReference type="EMBL" id="CP103423">
    <property type="protein sequence ID" value="UWD34037.1"/>
    <property type="molecule type" value="Genomic_DNA"/>
</dbReference>
<evidence type="ECO:0000313" key="2">
    <source>
        <dbReference type="Proteomes" id="UP001058364"/>
    </source>
</evidence>
<name>A0ABY5TTP6_9BACT</name>
<keyword evidence="2" id="KW-1185">Reference proteome</keyword>
<dbReference type="Proteomes" id="UP001058364">
    <property type="component" value="Chromosome"/>
</dbReference>
<evidence type="ECO:0008006" key="3">
    <source>
        <dbReference type="Google" id="ProtNLM"/>
    </source>
</evidence>
<dbReference type="RefSeq" id="WP_027123062.1">
    <property type="nucleotide sequence ID" value="NZ_CP103423.1"/>
</dbReference>
<organism evidence="1 2">
    <name type="scientific">Mesomycoplasma molare</name>
    <dbReference type="NCBI Taxonomy" id="171288"/>
    <lineage>
        <taxon>Bacteria</taxon>
        <taxon>Bacillati</taxon>
        <taxon>Mycoplasmatota</taxon>
        <taxon>Mycoplasmoidales</taxon>
        <taxon>Metamycoplasmataceae</taxon>
        <taxon>Mesomycoplasma</taxon>
    </lineage>
</organism>
<proteinExistence type="predicted"/>
<sequence length="84" mass="9666">MKLRTKYQVVFDDETNDVYLIDFKAHRTYSELNGVAEIYKIDKNAIITEIKTLDKQFLAASNIAAKSGLRLSILEELVKEREGE</sequence>
<reference evidence="1" key="1">
    <citation type="submission" date="2022-08" db="EMBL/GenBank/DDBJ databases">
        <title>Complete genome sequence of Mycoplasma molare type strain H 542.</title>
        <authorList>
            <person name="Spergser J."/>
        </authorList>
    </citation>
    <scope>NUCLEOTIDE SEQUENCE</scope>
    <source>
        <strain evidence="1">H 542</strain>
    </source>
</reference>
<gene>
    <name evidence="1" type="ORF">NX772_02940</name>
</gene>
<evidence type="ECO:0000313" key="1">
    <source>
        <dbReference type="EMBL" id="UWD34037.1"/>
    </source>
</evidence>
<accession>A0ABY5TTP6</accession>